<sequence length="127" mass="14763">MEDYYYFPTTLEATPLISTSFRIVHSSRKRCSPSPRPRRTSSSRDNDAGELRPHYLDTCFRCARILAANRDIFMYRGDTPFCSEECRQQQIVTDEAAEKKSNQSAAATREQQTQKQKNTHRVPVWAR</sequence>
<dbReference type="GO" id="GO:0046872">
    <property type="term" value="F:metal ion binding"/>
    <property type="evidence" value="ECO:0007669"/>
    <property type="project" value="UniProtKB-KW"/>
</dbReference>
<gene>
    <name evidence="6" type="ORF">QYE76_024526</name>
</gene>
<feature type="compositionally biased region" description="Basic residues" evidence="4">
    <location>
        <begin position="27"/>
        <end position="41"/>
    </location>
</feature>
<evidence type="ECO:0000313" key="7">
    <source>
        <dbReference type="Proteomes" id="UP001231189"/>
    </source>
</evidence>
<evidence type="ECO:0000313" key="6">
    <source>
        <dbReference type="EMBL" id="KAK1619009.1"/>
    </source>
</evidence>
<comment type="caution">
    <text evidence="6">The sequence shown here is derived from an EMBL/GenBank/DDBJ whole genome shotgun (WGS) entry which is preliminary data.</text>
</comment>
<keyword evidence="7" id="KW-1185">Reference proteome</keyword>
<dbReference type="InterPro" id="IPR044533">
    <property type="entry name" value="FLZ1/2/3"/>
</dbReference>
<dbReference type="Proteomes" id="UP001231189">
    <property type="component" value="Unassembled WGS sequence"/>
</dbReference>
<evidence type="ECO:0000259" key="5">
    <source>
        <dbReference type="PROSITE" id="PS51795"/>
    </source>
</evidence>
<evidence type="ECO:0000256" key="2">
    <source>
        <dbReference type="ARBA" id="ARBA00022723"/>
    </source>
</evidence>
<dbReference type="InterPro" id="IPR007650">
    <property type="entry name" value="Zf-FLZ_dom"/>
</dbReference>
<feature type="domain" description="FLZ-type" evidence="5">
    <location>
        <begin position="54"/>
        <end position="98"/>
    </location>
</feature>
<protein>
    <recommendedName>
        <fullName evidence="5">FLZ-type domain-containing protein</fullName>
    </recommendedName>
</protein>
<feature type="compositionally biased region" description="Polar residues" evidence="4">
    <location>
        <begin position="102"/>
        <end position="116"/>
    </location>
</feature>
<comment type="similarity">
    <text evidence="1">Belongs to the FLZ family.</text>
</comment>
<dbReference type="AlphaFoldDB" id="A0AAD8VTQ4"/>
<proteinExistence type="inferred from homology"/>
<feature type="region of interest" description="Disordered" evidence="4">
    <location>
        <begin position="96"/>
        <end position="127"/>
    </location>
</feature>
<dbReference type="EMBL" id="JAUUTY010000006">
    <property type="protein sequence ID" value="KAK1619009.1"/>
    <property type="molecule type" value="Genomic_DNA"/>
</dbReference>
<evidence type="ECO:0000256" key="3">
    <source>
        <dbReference type="PROSITE-ProRule" id="PRU01131"/>
    </source>
</evidence>
<keyword evidence="2" id="KW-0479">Metal-binding</keyword>
<dbReference type="Pfam" id="PF04570">
    <property type="entry name" value="zf-FLZ"/>
    <property type="match status" value="1"/>
</dbReference>
<dbReference type="PANTHER" id="PTHR46057:SF47">
    <property type="entry name" value="OS02G0687100 PROTEIN"/>
    <property type="match status" value="1"/>
</dbReference>
<dbReference type="PROSITE" id="PS51795">
    <property type="entry name" value="ZF_FLZ"/>
    <property type="match status" value="1"/>
</dbReference>
<evidence type="ECO:0000256" key="1">
    <source>
        <dbReference type="ARBA" id="ARBA00009374"/>
    </source>
</evidence>
<reference evidence="6" key="1">
    <citation type="submission" date="2023-07" db="EMBL/GenBank/DDBJ databases">
        <title>A chromosome-level genome assembly of Lolium multiflorum.</title>
        <authorList>
            <person name="Chen Y."/>
            <person name="Copetti D."/>
            <person name="Kolliker R."/>
            <person name="Studer B."/>
        </authorList>
    </citation>
    <scope>NUCLEOTIDE SEQUENCE</scope>
    <source>
        <strain evidence="6">02402/16</strain>
        <tissue evidence="6">Leaf</tissue>
    </source>
</reference>
<name>A0AAD8VTQ4_LOLMU</name>
<feature type="region of interest" description="Disordered" evidence="4">
    <location>
        <begin position="27"/>
        <end position="51"/>
    </location>
</feature>
<organism evidence="6 7">
    <name type="scientific">Lolium multiflorum</name>
    <name type="common">Italian ryegrass</name>
    <name type="synonym">Lolium perenne subsp. multiflorum</name>
    <dbReference type="NCBI Taxonomy" id="4521"/>
    <lineage>
        <taxon>Eukaryota</taxon>
        <taxon>Viridiplantae</taxon>
        <taxon>Streptophyta</taxon>
        <taxon>Embryophyta</taxon>
        <taxon>Tracheophyta</taxon>
        <taxon>Spermatophyta</taxon>
        <taxon>Magnoliopsida</taxon>
        <taxon>Liliopsida</taxon>
        <taxon>Poales</taxon>
        <taxon>Poaceae</taxon>
        <taxon>BOP clade</taxon>
        <taxon>Pooideae</taxon>
        <taxon>Poodae</taxon>
        <taxon>Poeae</taxon>
        <taxon>Poeae Chloroplast Group 2 (Poeae type)</taxon>
        <taxon>Loliodinae</taxon>
        <taxon>Loliinae</taxon>
        <taxon>Lolium</taxon>
    </lineage>
</organism>
<dbReference type="PANTHER" id="PTHR46057">
    <property type="entry name" value="FCS-LIKE ZINC FINGER 1-RELATED"/>
    <property type="match status" value="1"/>
</dbReference>
<accession>A0AAD8VTQ4</accession>
<feature type="zinc finger region" description="FLZ-type" evidence="3">
    <location>
        <begin position="54"/>
        <end position="98"/>
    </location>
</feature>
<evidence type="ECO:0000256" key="4">
    <source>
        <dbReference type="SAM" id="MobiDB-lite"/>
    </source>
</evidence>
<feature type="compositionally biased region" description="Basic and acidic residues" evidence="4">
    <location>
        <begin position="42"/>
        <end position="51"/>
    </location>
</feature>